<dbReference type="SUPFAM" id="SSF116734">
    <property type="entry name" value="DNA methylase specificity domain"/>
    <property type="match status" value="2"/>
</dbReference>
<dbReference type="AlphaFoldDB" id="A0A543KSN9"/>
<keyword evidence="6" id="KW-1185">Reference proteome</keyword>
<accession>A0A543KSN9</accession>
<feature type="domain" description="Type I restriction modification DNA specificity" evidence="4">
    <location>
        <begin position="194"/>
        <end position="363"/>
    </location>
</feature>
<organism evidence="5 6">
    <name type="scientific">Microbacterium lacticum</name>
    <dbReference type="NCBI Taxonomy" id="33885"/>
    <lineage>
        <taxon>Bacteria</taxon>
        <taxon>Bacillati</taxon>
        <taxon>Actinomycetota</taxon>
        <taxon>Actinomycetes</taxon>
        <taxon>Micrococcales</taxon>
        <taxon>Microbacteriaceae</taxon>
        <taxon>Microbacterium</taxon>
    </lineage>
</organism>
<dbReference type="Pfam" id="PF01420">
    <property type="entry name" value="Methylase_S"/>
    <property type="match status" value="2"/>
</dbReference>
<dbReference type="PANTHER" id="PTHR30408">
    <property type="entry name" value="TYPE-1 RESTRICTION ENZYME ECOKI SPECIFICITY PROTEIN"/>
    <property type="match status" value="1"/>
</dbReference>
<dbReference type="Gene3D" id="3.90.220.20">
    <property type="entry name" value="DNA methylase specificity domains"/>
    <property type="match status" value="2"/>
</dbReference>
<evidence type="ECO:0000313" key="6">
    <source>
        <dbReference type="Proteomes" id="UP000319804"/>
    </source>
</evidence>
<dbReference type="GO" id="GO:0003677">
    <property type="term" value="F:DNA binding"/>
    <property type="evidence" value="ECO:0007669"/>
    <property type="project" value="UniProtKB-KW"/>
</dbReference>
<protein>
    <submittedName>
        <fullName evidence="5">Type I restriction enzyme S subunit</fullName>
    </submittedName>
</protein>
<dbReference type="InterPro" id="IPR000055">
    <property type="entry name" value="Restrct_endonuc_typeI_TRD"/>
</dbReference>
<proteinExistence type="inferred from homology"/>
<keyword evidence="2" id="KW-0680">Restriction system</keyword>
<feature type="domain" description="Type I restriction modification DNA specificity" evidence="4">
    <location>
        <begin position="5"/>
        <end position="166"/>
    </location>
</feature>
<evidence type="ECO:0000256" key="2">
    <source>
        <dbReference type="ARBA" id="ARBA00022747"/>
    </source>
</evidence>
<name>A0A543KSN9_9MICO</name>
<dbReference type="InterPro" id="IPR044946">
    <property type="entry name" value="Restrct_endonuc_typeI_TRD_sf"/>
</dbReference>
<evidence type="ECO:0000256" key="3">
    <source>
        <dbReference type="ARBA" id="ARBA00023125"/>
    </source>
</evidence>
<dbReference type="GO" id="GO:0009307">
    <property type="term" value="P:DNA restriction-modification system"/>
    <property type="evidence" value="ECO:0007669"/>
    <property type="project" value="UniProtKB-KW"/>
</dbReference>
<gene>
    <name evidence="5" type="ORF">FHX68_2111</name>
</gene>
<dbReference type="InterPro" id="IPR052021">
    <property type="entry name" value="Type-I_RS_S_subunit"/>
</dbReference>
<keyword evidence="3" id="KW-0238">DNA-binding</keyword>
<dbReference type="EMBL" id="VFPS01000003">
    <property type="protein sequence ID" value="TQM98086.1"/>
    <property type="molecule type" value="Genomic_DNA"/>
</dbReference>
<dbReference type="Proteomes" id="UP000319804">
    <property type="component" value="Unassembled WGS sequence"/>
</dbReference>
<dbReference type="Gene3D" id="1.10.287.1120">
    <property type="entry name" value="Bipartite methylase S protein"/>
    <property type="match status" value="1"/>
</dbReference>
<dbReference type="PANTHER" id="PTHR30408:SF12">
    <property type="entry name" value="TYPE I RESTRICTION ENZYME MJAVIII SPECIFICITY SUBUNIT"/>
    <property type="match status" value="1"/>
</dbReference>
<reference evidence="5 6" key="1">
    <citation type="submission" date="2019-06" db="EMBL/GenBank/DDBJ databases">
        <title>Sequencing the genomes of 1000 actinobacteria strains.</title>
        <authorList>
            <person name="Klenk H.-P."/>
        </authorList>
    </citation>
    <scope>NUCLEOTIDE SEQUENCE [LARGE SCALE GENOMIC DNA]</scope>
    <source>
        <strain evidence="5 6">DSM 20427</strain>
    </source>
</reference>
<evidence type="ECO:0000313" key="5">
    <source>
        <dbReference type="EMBL" id="TQM98086.1"/>
    </source>
</evidence>
<sequence>MSASSVRRLGDLVKLTSGQSPSGFSFGAAGSPYFKVDQLGKSTKYLTSAETPYISDEVPVVPPGSVLIAKRGGAIALNRVRILNEPGFMDTNVMALTPTHELETEYLFYWLSYRGLWDIADVTSVPQINNKHIIPLQIQLPGKREQRTIADALGDVDTLIASIERLLSKKRDIKQGLMQELLTGRTRLPGFSGDWQTRSVGDLAQVRAGGTPSTSVPRYWGGKIRWMSSGEIHKKRITEVDGRITDDGLRESAAQLLPVGTVLMALAGQGKTRGTVAVSEVELATNQSIAGILPSGTHDPEFLYYNLDTRYDELRGESAGDGGRGGLNLTIIKKLRVLMPGIEEQRAVSGVLRDVDAEIGTLTRRLESARNIKQGMMQELLTGRTRLVSEVAA</sequence>
<comment type="caution">
    <text evidence="5">The sequence shown here is derived from an EMBL/GenBank/DDBJ whole genome shotgun (WGS) entry which is preliminary data.</text>
</comment>
<comment type="similarity">
    <text evidence="1">Belongs to the type-I restriction system S methylase family.</text>
</comment>
<evidence type="ECO:0000259" key="4">
    <source>
        <dbReference type="Pfam" id="PF01420"/>
    </source>
</evidence>
<evidence type="ECO:0000256" key="1">
    <source>
        <dbReference type="ARBA" id="ARBA00010923"/>
    </source>
</evidence>
<dbReference type="CDD" id="cd17294">
    <property type="entry name" value="RMtype1_S_MmaC7ORF19P_TRD1-CR1_like"/>
    <property type="match status" value="1"/>
</dbReference>
<dbReference type="OrthoDB" id="3197085at2"/>
<dbReference type="RefSeq" id="WP_141381145.1">
    <property type="nucleotide sequence ID" value="NZ_BJNA01000050.1"/>
</dbReference>